<evidence type="ECO:0000256" key="6">
    <source>
        <dbReference type="SAM" id="MobiDB-lite"/>
    </source>
</evidence>
<protein>
    <recommendedName>
        <fullName evidence="10">Amino acid permease/ SLC12A domain-containing protein</fullName>
    </recommendedName>
</protein>
<comment type="subcellular location">
    <subcellularLocation>
        <location evidence="1">Membrane</location>
        <topology evidence="1">Multi-pass membrane protein</topology>
    </subcellularLocation>
</comment>
<comment type="caution">
    <text evidence="8">The sequence shown here is derived from an EMBL/GenBank/DDBJ whole genome shotgun (WGS) entry which is preliminary data.</text>
</comment>
<gene>
    <name evidence="8" type="ORF">VSDG_03143</name>
</gene>
<dbReference type="AlphaFoldDB" id="A0A423W8Z6"/>
<feature type="transmembrane region" description="Helical" evidence="7">
    <location>
        <begin position="176"/>
        <end position="194"/>
    </location>
</feature>
<proteinExistence type="predicted"/>
<evidence type="ECO:0000256" key="1">
    <source>
        <dbReference type="ARBA" id="ARBA00004141"/>
    </source>
</evidence>
<feature type="transmembrane region" description="Helical" evidence="7">
    <location>
        <begin position="497"/>
        <end position="515"/>
    </location>
</feature>
<evidence type="ECO:0000256" key="2">
    <source>
        <dbReference type="ARBA" id="ARBA00022448"/>
    </source>
</evidence>
<organism evidence="8 9">
    <name type="scientific">Cytospora chrysosperma</name>
    <name type="common">Cytospora canker fungus</name>
    <name type="synonym">Sphaeria chrysosperma</name>
    <dbReference type="NCBI Taxonomy" id="252740"/>
    <lineage>
        <taxon>Eukaryota</taxon>
        <taxon>Fungi</taxon>
        <taxon>Dikarya</taxon>
        <taxon>Ascomycota</taxon>
        <taxon>Pezizomycotina</taxon>
        <taxon>Sordariomycetes</taxon>
        <taxon>Sordariomycetidae</taxon>
        <taxon>Diaporthales</taxon>
        <taxon>Cytosporaceae</taxon>
        <taxon>Cytospora</taxon>
    </lineage>
</organism>
<dbReference type="GO" id="GO:0016020">
    <property type="term" value="C:membrane"/>
    <property type="evidence" value="ECO:0007669"/>
    <property type="project" value="UniProtKB-SubCell"/>
</dbReference>
<feature type="transmembrane region" description="Helical" evidence="7">
    <location>
        <begin position="302"/>
        <end position="323"/>
    </location>
</feature>
<feature type="transmembrane region" description="Helical" evidence="7">
    <location>
        <begin position="200"/>
        <end position="220"/>
    </location>
</feature>
<dbReference type="PANTHER" id="PTHR45649">
    <property type="entry name" value="AMINO-ACID PERMEASE BAT1"/>
    <property type="match status" value="1"/>
</dbReference>
<name>A0A423W8Z6_CYTCH</name>
<dbReference type="Proteomes" id="UP000284375">
    <property type="component" value="Unassembled WGS sequence"/>
</dbReference>
<feature type="transmembrane region" description="Helical" evidence="7">
    <location>
        <begin position="399"/>
        <end position="416"/>
    </location>
</feature>
<feature type="transmembrane region" description="Helical" evidence="7">
    <location>
        <begin position="52"/>
        <end position="73"/>
    </location>
</feature>
<evidence type="ECO:0000256" key="7">
    <source>
        <dbReference type="SAM" id="Phobius"/>
    </source>
</evidence>
<keyword evidence="3 7" id="KW-0812">Transmembrane</keyword>
<dbReference type="PANTHER" id="PTHR45649:SF28">
    <property type="entry name" value="TRANSPORTER, PUTATIVE (EUROFUNG)-RELATED"/>
    <property type="match status" value="1"/>
</dbReference>
<dbReference type="STRING" id="252740.A0A423W8Z6"/>
<evidence type="ECO:0000313" key="8">
    <source>
        <dbReference type="EMBL" id="ROV99777.1"/>
    </source>
</evidence>
<feature type="transmembrane region" description="Helical" evidence="7">
    <location>
        <begin position="354"/>
        <end position="378"/>
    </location>
</feature>
<evidence type="ECO:0000256" key="5">
    <source>
        <dbReference type="ARBA" id="ARBA00023136"/>
    </source>
</evidence>
<keyword evidence="9" id="KW-1185">Reference proteome</keyword>
<evidence type="ECO:0000313" key="9">
    <source>
        <dbReference type="Proteomes" id="UP000284375"/>
    </source>
</evidence>
<keyword evidence="2" id="KW-0813">Transport</keyword>
<feature type="transmembrane region" description="Helical" evidence="7">
    <location>
        <begin position="458"/>
        <end position="477"/>
    </location>
</feature>
<dbReference type="OrthoDB" id="3900342at2759"/>
<feature type="transmembrane region" description="Helical" evidence="7">
    <location>
        <begin position="422"/>
        <end position="446"/>
    </location>
</feature>
<evidence type="ECO:0000256" key="3">
    <source>
        <dbReference type="ARBA" id="ARBA00022692"/>
    </source>
</evidence>
<reference evidence="8 9" key="1">
    <citation type="submission" date="2015-09" db="EMBL/GenBank/DDBJ databases">
        <title>Host preference determinants of Valsa canker pathogens revealed by comparative genomics.</title>
        <authorList>
            <person name="Yin Z."/>
            <person name="Huang L."/>
        </authorList>
    </citation>
    <scope>NUCLEOTIDE SEQUENCE [LARGE SCALE GENOMIC DNA]</scope>
    <source>
        <strain evidence="8 9">YSFL</strain>
    </source>
</reference>
<feature type="region of interest" description="Disordered" evidence="6">
    <location>
        <begin position="1"/>
        <end position="21"/>
    </location>
</feature>
<dbReference type="GO" id="GO:0022857">
    <property type="term" value="F:transmembrane transporter activity"/>
    <property type="evidence" value="ECO:0007669"/>
    <property type="project" value="InterPro"/>
</dbReference>
<keyword evidence="5 7" id="KW-0472">Membrane</keyword>
<dbReference type="Gene3D" id="1.20.1740.10">
    <property type="entry name" value="Amino acid/polyamine transporter I"/>
    <property type="match status" value="1"/>
</dbReference>
<accession>A0A423W8Z6</accession>
<dbReference type="InterPro" id="IPR002293">
    <property type="entry name" value="AA/rel_permease1"/>
</dbReference>
<sequence>MHSLDGSEKKPTAPLSSDEETQAPAALGTVTELHDLTVLGYKPELQRNRSMFTLLFQSLAIAAIPYGFGGPLISAIYGGGQLPMFVGWVVVLIVDECVALSLGEFASRYPTSAGPYYWSFQLASPKFRTGLSFITGWAWLIGNWTITLSVNFGFASLIAATVALYHPEWTPTSWQLLLIFYAICLITFFIVAYGNKVLPMVDTICAAFTAISILITLICLSSKASVGRNSVKDTLARTIPPKMTAYITNRLLAGLHVSLDCREPVAPGCVLTTNRFSAIGMITSMAEECGDPTTKLPKAISLCVPVGGIAGLFFILPICATMPPLEDILNAPVQQALPYIFGVVMDSPGGGLGLTFLVLIITLFCSISITVAASRCTWAFARDNAIPLARLWSKVDTRHGTPIWALTLVLLGLIYLGSSSAFLAFVSVGVIALAVSYGIPISISLFHRRRDVNYARWTMGRTLGWIVNIIALLWIMFEVVLFSMPTVLPVTEGTMNYAIVVFFGFMAISAVWYAIHARKGKIPTSRGFH</sequence>
<dbReference type="EMBL" id="LJZO01000010">
    <property type="protein sequence ID" value="ROV99777.1"/>
    <property type="molecule type" value="Genomic_DNA"/>
</dbReference>
<evidence type="ECO:0000256" key="4">
    <source>
        <dbReference type="ARBA" id="ARBA00022989"/>
    </source>
</evidence>
<keyword evidence="4 7" id="KW-1133">Transmembrane helix</keyword>
<evidence type="ECO:0008006" key="10">
    <source>
        <dbReference type="Google" id="ProtNLM"/>
    </source>
</evidence>
<dbReference type="PIRSF" id="PIRSF006060">
    <property type="entry name" value="AA_transporter"/>
    <property type="match status" value="1"/>
</dbReference>
<dbReference type="Pfam" id="PF13520">
    <property type="entry name" value="AA_permease_2"/>
    <property type="match status" value="1"/>
</dbReference>
<feature type="compositionally biased region" description="Basic and acidic residues" evidence="6">
    <location>
        <begin position="1"/>
        <end position="11"/>
    </location>
</feature>